<keyword evidence="2" id="KW-0472">Membrane</keyword>
<feature type="transmembrane region" description="Helical" evidence="2">
    <location>
        <begin position="67"/>
        <end position="86"/>
    </location>
</feature>
<proteinExistence type="predicted"/>
<dbReference type="PANTHER" id="PTHR45857">
    <property type="entry name" value="FORMIN-LIKE PROTEIN"/>
    <property type="match status" value="1"/>
</dbReference>
<reference evidence="4 5" key="1">
    <citation type="journal article" date="2019" name="PLoS Biol.">
        <title>Sex chromosomes control vertical transmission of feminizing Wolbachia symbionts in an isopod.</title>
        <authorList>
            <person name="Becking T."/>
            <person name="Chebbi M.A."/>
            <person name="Giraud I."/>
            <person name="Moumen B."/>
            <person name="Laverre T."/>
            <person name="Caubet Y."/>
            <person name="Peccoud J."/>
            <person name="Gilbert C."/>
            <person name="Cordaux R."/>
        </authorList>
    </citation>
    <scope>NUCLEOTIDE SEQUENCE [LARGE SCALE GENOMIC DNA]</scope>
    <source>
        <strain evidence="4">ANa2</strain>
        <tissue evidence="4">Whole body excluding digestive tract and cuticle</tissue>
    </source>
</reference>
<feature type="compositionally biased region" description="Polar residues" evidence="1">
    <location>
        <begin position="497"/>
        <end position="513"/>
    </location>
</feature>
<dbReference type="PANTHER" id="PTHR45857:SF9">
    <property type="entry name" value="MULTIPLE WING HAIRS, ISOFORM C"/>
    <property type="match status" value="1"/>
</dbReference>
<dbReference type="PROSITE" id="PS51379">
    <property type="entry name" value="4FE4S_FER_2"/>
    <property type="match status" value="1"/>
</dbReference>
<dbReference type="InterPro" id="IPR011989">
    <property type="entry name" value="ARM-like"/>
</dbReference>
<feature type="transmembrane region" description="Helical" evidence="2">
    <location>
        <begin position="37"/>
        <end position="55"/>
    </location>
</feature>
<feature type="domain" description="4Fe-4S ferredoxin-type" evidence="3">
    <location>
        <begin position="164"/>
        <end position="193"/>
    </location>
</feature>
<dbReference type="SMART" id="SM01139">
    <property type="entry name" value="Drf_FH3"/>
    <property type="match status" value="1"/>
</dbReference>
<dbReference type="EMBL" id="SEYY01000936">
    <property type="protein sequence ID" value="KAB7506212.1"/>
    <property type="molecule type" value="Genomic_DNA"/>
</dbReference>
<keyword evidence="5" id="KW-1185">Reference proteome</keyword>
<dbReference type="Gene3D" id="1.25.10.10">
    <property type="entry name" value="Leucine-rich Repeat Variant"/>
    <property type="match status" value="1"/>
</dbReference>
<feature type="region of interest" description="Disordered" evidence="1">
    <location>
        <begin position="471"/>
        <end position="534"/>
    </location>
</feature>
<keyword evidence="2" id="KW-1133">Transmembrane helix</keyword>
<gene>
    <name evidence="4" type="ORF">Anas_03664</name>
</gene>
<organism evidence="4 5">
    <name type="scientific">Armadillidium nasatum</name>
    <dbReference type="NCBI Taxonomy" id="96803"/>
    <lineage>
        <taxon>Eukaryota</taxon>
        <taxon>Metazoa</taxon>
        <taxon>Ecdysozoa</taxon>
        <taxon>Arthropoda</taxon>
        <taxon>Crustacea</taxon>
        <taxon>Multicrustacea</taxon>
        <taxon>Malacostraca</taxon>
        <taxon>Eumalacostraca</taxon>
        <taxon>Peracarida</taxon>
        <taxon>Isopoda</taxon>
        <taxon>Oniscidea</taxon>
        <taxon>Crinocheta</taxon>
        <taxon>Armadillidiidae</taxon>
        <taxon>Armadillidium</taxon>
    </lineage>
</organism>
<evidence type="ECO:0000256" key="1">
    <source>
        <dbReference type="SAM" id="MobiDB-lite"/>
    </source>
</evidence>
<feature type="region of interest" description="Disordered" evidence="1">
    <location>
        <begin position="97"/>
        <end position="119"/>
    </location>
</feature>
<protein>
    <recommendedName>
        <fullName evidence="3">4Fe-4S ferredoxin-type domain-containing protein</fullName>
    </recommendedName>
</protein>
<dbReference type="GO" id="GO:0008360">
    <property type="term" value="P:regulation of cell shape"/>
    <property type="evidence" value="ECO:0007669"/>
    <property type="project" value="TreeGrafter"/>
</dbReference>
<dbReference type="GO" id="GO:0016477">
    <property type="term" value="P:cell migration"/>
    <property type="evidence" value="ECO:0007669"/>
    <property type="project" value="TreeGrafter"/>
</dbReference>
<dbReference type="InterPro" id="IPR016024">
    <property type="entry name" value="ARM-type_fold"/>
</dbReference>
<name>A0A5N5TI32_9CRUS</name>
<accession>A0A5N5TI32</accession>
<dbReference type="Proteomes" id="UP000326759">
    <property type="component" value="Unassembled WGS sequence"/>
</dbReference>
<dbReference type="GO" id="GO:0005829">
    <property type="term" value="C:cytosol"/>
    <property type="evidence" value="ECO:0007669"/>
    <property type="project" value="TreeGrafter"/>
</dbReference>
<feature type="compositionally biased region" description="Basic and acidic residues" evidence="1">
    <location>
        <begin position="514"/>
        <end position="527"/>
    </location>
</feature>
<dbReference type="InterPro" id="IPR043592">
    <property type="entry name" value="FMNL_animal"/>
</dbReference>
<evidence type="ECO:0000259" key="3">
    <source>
        <dbReference type="PROSITE" id="PS51379"/>
    </source>
</evidence>
<dbReference type="GO" id="GO:0051015">
    <property type="term" value="F:actin filament binding"/>
    <property type="evidence" value="ECO:0007669"/>
    <property type="project" value="TreeGrafter"/>
</dbReference>
<dbReference type="InterPro" id="IPR017896">
    <property type="entry name" value="4Fe4S_Fe-S-bd"/>
</dbReference>
<dbReference type="GO" id="GO:0030866">
    <property type="term" value="P:cortical actin cytoskeleton organization"/>
    <property type="evidence" value="ECO:0007669"/>
    <property type="project" value="TreeGrafter"/>
</dbReference>
<feature type="region of interest" description="Disordered" evidence="1">
    <location>
        <begin position="339"/>
        <end position="429"/>
    </location>
</feature>
<dbReference type="AlphaFoldDB" id="A0A5N5TI32"/>
<evidence type="ECO:0000313" key="5">
    <source>
        <dbReference type="Proteomes" id="UP000326759"/>
    </source>
</evidence>
<sequence>MGQNLPITPTPSRTQMKLFSPYVYNKEIHIWGFNLRYYFYNFIPAILNIIIAIIINKIIVVNIVSNVSVIVTCMINSIINISGVSIEDDVDMRLSEDETPMEAEDGQTPTTTHHRPPSYNPEDYAHALTKYSRAPNLYVHDPKDKKFCKRIRSSTNREQQIALRRTLIDEFECLSCLRCCLRCADAAPRLANYRNGLYCLAAATMSSLTRSRTIALQLMTKACENSVAGHRQVVEAFSTLRLRFAEPVRCKFLVSMMLSYPHPSFQVWGLKLVNALLMSAVSLRERIYLQEELIEAGFDSAAIRKKLLEENVLVKAVGGEVEERCAALKRRLEKYGIPTAPSPTPSVTDSEVSSFVNTDRGTVKRNNSDSPNRTMEFSPTSTMDTTYTNCGPDGERSMSLEWKKVRPPPEGRALTRGSKLSRENMMPPVPKKRQLLDAARSLYVNNYCLNGTDTADKAVRDSVNEHQNIIKEQHRKMDPHSNPTKIDAPKTKDAMVDTSNNFNPGISSSNGETSQDHRSSAPQDNEHIYQTPVK</sequence>
<comment type="caution">
    <text evidence="4">The sequence shown here is derived from an EMBL/GenBank/DDBJ whole genome shotgun (WGS) entry which is preliminary data.</text>
</comment>
<evidence type="ECO:0000313" key="4">
    <source>
        <dbReference type="EMBL" id="KAB7506212.1"/>
    </source>
</evidence>
<dbReference type="OrthoDB" id="6427809at2759"/>
<feature type="compositionally biased region" description="Polar residues" evidence="1">
    <location>
        <begin position="345"/>
        <end position="389"/>
    </location>
</feature>
<evidence type="ECO:0000256" key="2">
    <source>
        <dbReference type="SAM" id="Phobius"/>
    </source>
</evidence>
<dbReference type="Pfam" id="PF06367">
    <property type="entry name" value="Drf_FH3"/>
    <property type="match status" value="1"/>
</dbReference>
<dbReference type="SUPFAM" id="SSF48371">
    <property type="entry name" value="ARM repeat"/>
    <property type="match status" value="1"/>
</dbReference>
<dbReference type="InterPro" id="IPR010472">
    <property type="entry name" value="FH3_dom"/>
</dbReference>
<keyword evidence="2" id="KW-0812">Transmembrane</keyword>
<feature type="compositionally biased region" description="Basic and acidic residues" evidence="1">
    <location>
        <begin position="393"/>
        <end position="409"/>
    </location>
</feature>